<dbReference type="Proteomes" id="UP000274429">
    <property type="component" value="Unassembled WGS sequence"/>
</dbReference>
<gene>
    <name evidence="4" type="ORF">TTAC_LOCUS3428</name>
</gene>
<keyword evidence="1" id="KW-0723">Serine/threonine-protein kinase</keyword>
<sequence length="174" mass="19766">MLIVDSAARIKPIDALAHEFFQTIAAPVTTKFHGRRKFKVSFTVSKGSPTLPLTFVLILFVSFLSPQSAYRAILFIRILKDLKACGTTLSLYKLTTDPYSNKRLRKLIDALAFDVYSHWIKRGDEQNRAALYENKPRCEQVQMTLTPPLQLHPDMLNAVEFNDDAFYEPSGVRG</sequence>
<reference evidence="4 5" key="2">
    <citation type="submission" date="2018-11" db="EMBL/GenBank/DDBJ databases">
        <authorList>
            <consortium name="Pathogen Informatics"/>
        </authorList>
    </citation>
    <scope>NUCLEOTIDE SEQUENCE [LARGE SCALE GENOMIC DNA]</scope>
</reference>
<keyword evidence="5" id="KW-1185">Reference proteome</keyword>
<proteinExistence type="predicted"/>
<evidence type="ECO:0000313" key="6">
    <source>
        <dbReference type="WBParaSite" id="TTAC_0000344301-mRNA-1"/>
    </source>
</evidence>
<dbReference type="GO" id="GO:0005516">
    <property type="term" value="F:calmodulin binding"/>
    <property type="evidence" value="ECO:0007669"/>
    <property type="project" value="InterPro"/>
</dbReference>
<dbReference type="AlphaFoldDB" id="A0A0R3WRQ3"/>
<protein>
    <submittedName>
        <fullName evidence="4 6">Uncharacterized protein</fullName>
    </submittedName>
</protein>
<dbReference type="OrthoDB" id="419455at2759"/>
<organism evidence="6">
    <name type="scientific">Hydatigena taeniaeformis</name>
    <name type="common">Feline tapeworm</name>
    <name type="synonym">Taenia taeniaeformis</name>
    <dbReference type="NCBI Taxonomy" id="6205"/>
    <lineage>
        <taxon>Eukaryota</taxon>
        <taxon>Metazoa</taxon>
        <taxon>Spiralia</taxon>
        <taxon>Lophotrochozoa</taxon>
        <taxon>Platyhelminthes</taxon>
        <taxon>Cestoda</taxon>
        <taxon>Eucestoda</taxon>
        <taxon>Cyclophyllidea</taxon>
        <taxon>Taeniidae</taxon>
        <taxon>Hydatigera</taxon>
    </lineage>
</organism>
<evidence type="ECO:0000256" key="1">
    <source>
        <dbReference type="ARBA" id="ARBA00022527"/>
    </source>
</evidence>
<dbReference type="GO" id="GO:0005977">
    <property type="term" value="P:glycogen metabolic process"/>
    <property type="evidence" value="ECO:0007669"/>
    <property type="project" value="InterPro"/>
</dbReference>
<evidence type="ECO:0000313" key="5">
    <source>
        <dbReference type="Proteomes" id="UP000274429"/>
    </source>
</evidence>
<dbReference type="GO" id="GO:0005524">
    <property type="term" value="F:ATP binding"/>
    <property type="evidence" value="ECO:0007669"/>
    <property type="project" value="InterPro"/>
</dbReference>
<name>A0A0R3WRQ3_HYDTA</name>
<dbReference type="WBParaSite" id="TTAC_0000344301-mRNA-1">
    <property type="protein sequence ID" value="TTAC_0000344301-mRNA-1"/>
    <property type="gene ID" value="TTAC_0000344301"/>
</dbReference>
<dbReference type="STRING" id="6205.A0A0R3WRQ3"/>
<reference evidence="6" key="1">
    <citation type="submission" date="2017-02" db="UniProtKB">
        <authorList>
            <consortium name="WormBaseParasite"/>
        </authorList>
    </citation>
    <scope>IDENTIFICATION</scope>
</reference>
<dbReference type="InterPro" id="IPR002291">
    <property type="entry name" value="Phosph_kin_gamma"/>
</dbReference>
<keyword evidence="2" id="KW-0808">Transferase</keyword>
<evidence type="ECO:0000256" key="2">
    <source>
        <dbReference type="ARBA" id="ARBA00022679"/>
    </source>
</evidence>
<keyword evidence="3" id="KW-0418">Kinase</keyword>
<dbReference type="GO" id="GO:0005964">
    <property type="term" value="C:phosphorylase kinase complex"/>
    <property type="evidence" value="ECO:0007669"/>
    <property type="project" value="InterPro"/>
</dbReference>
<accession>A0A0R3WRQ3</accession>
<evidence type="ECO:0000313" key="4">
    <source>
        <dbReference type="EMBL" id="VDM22610.1"/>
    </source>
</evidence>
<dbReference type="EMBL" id="UYWX01002423">
    <property type="protein sequence ID" value="VDM22610.1"/>
    <property type="molecule type" value="Genomic_DNA"/>
</dbReference>
<dbReference type="GO" id="GO:0004689">
    <property type="term" value="F:phosphorylase kinase activity"/>
    <property type="evidence" value="ECO:0007669"/>
    <property type="project" value="InterPro"/>
</dbReference>
<dbReference type="PRINTS" id="PR01049">
    <property type="entry name" value="PHOSPHBKNASE"/>
</dbReference>
<evidence type="ECO:0000256" key="3">
    <source>
        <dbReference type="ARBA" id="ARBA00022777"/>
    </source>
</evidence>